<evidence type="ECO:0000259" key="3">
    <source>
        <dbReference type="PROSITE" id="PS50977"/>
    </source>
</evidence>
<keyword evidence="1 2" id="KW-0238">DNA-binding</keyword>
<evidence type="ECO:0000313" key="5">
    <source>
        <dbReference type="Proteomes" id="UP001652564"/>
    </source>
</evidence>
<accession>A0ABT2ZSB5</accession>
<feature type="DNA-binding region" description="H-T-H motif" evidence="2">
    <location>
        <begin position="35"/>
        <end position="54"/>
    </location>
</feature>
<dbReference type="PRINTS" id="PR00455">
    <property type="entry name" value="HTHTETR"/>
</dbReference>
<proteinExistence type="predicted"/>
<evidence type="ECO:0000256" key="2">
    <source>
        <dbReference type="PROSITE-ProRule" id="PRU00335"/>
    </source>
</evidence>
<organism evidence="4 5">
    <name type="scientific">Albidovulum litorale</name>
    <dbReference type="NCBI Taxonomy" id="2984134"/>
    <lineage>
        <taxon>Bacteria</taxon>
        <taxon>Pseudomonadati</taxon>
        <taxon>Pseudomonadota</taxon>
        <taxon>Alphaproteobacteria</taxon>
        <taxon>Rhodobacterales</taxon>
        <taxon>Paracoccaceae</taxon>
        <taxon>Albidovulum</taxon>
    </lineage>
</organism>
<evidence type="ECO:0000313" key="4">
    <source>
        <dbReference type="EMBL" id="MCV2873903.1"/>
    </source>
</evidence>
<keyword evidence="5" id="KW-1185">Reference proteome</keyword>
<protein>
    <submittedName>
        <fullName evidence="4">TetR/AcrR family transcriptional regulator</fullName>
    </submittedName>
</protein>
<gene>
    <name evidence="4" type="ORF">OEZ71_16520</name>
</gene>
<evidence type="ECO:0000256" key="1">
    <source>
        <dbReference type="ARBA" id="ARBA00023125"/>
    </source>
</evidence>
<name>A0ABT2ZSB5_9RHOB</name>
<reference evidence="4 5" key="1">
    <citation type="submission" date="2022-10" db="EMBL/GenBank/DDBJ databases">
        <title>Defluviimonas sp. nov., isolated from ocean surface sediments.</title>
        <authorList>
            <person name="He W."/>
            <person name="Wang L."/>
            <person name="Zhang D.-F."/>
        </authorList>
    </citation>
    <scope>NUCLEOTIDE SEQUENCE [LARGE SCALE GENOMIC DNA]</scope>
    <source>
        <strain evidence="4 5">WL0050</strain>
    </source>
</reference>
<dbReference type="SUPFAM" id="SSF46689">
    <property type="entry name" value="Homeodomain-like"/>
    <property type="match status" value="1"/>
</dbReference>
<sequence>MDDLEPLGRGWRGTESGWIEAAYAMLIEGGVEAVKILPLAKRLRLSRTSFYWHFPDREALLAALITRWQEKNTGNLVRQTELVAPTINAAVLNLFDCWITPELFDAALDHAMRNWARTDTALKAAFDAADAARIAAIRAMFQRHGYVAEEADIRANAIYLTQVGYIALGTAETLEARLRRIPTYLETFTGRPASDEELRVFLARHREDAVSGGG</sequence>
<dbReference type="InterPro" id="IPR001647">
    <property type="entry name" value="HTH_TetR"/>
</dbReference>
<dbReference type="EMBL" id="JAOWKZ010000004">
    <property type="protein sequence ID" value="MCV2873903.1"/>
    <property type="molecule type" value="Genomic_DNA"/>
</dbReference>
<dbReference type="RefSeq" id="WP_263741142.1">
    <property type="nucleotide sequence ID" value="NZ_JAOWKZ010000004.1"/>
</dbReference>
<dbReference type="Gene3D" id="1.10.10.60">
    <property type="entry name" value="Homeodomain-like"/>
    <property type="match status" value="1"/>
</dbReference>
<dbReference type="PROSITE" id="PS50977">
    <property type="entry name" value="HTH_TETR_2"/>
    <property type="match status" value="1"/>
</dbReference>
<dbReference type="InterPro" id="IPR009057">
    <property type="entry name" value="Homeodomain-like_sf"/>
</dbReference>
<feature type="domain" description="HTH tetR-type" evidence="3">
    <location>
        <begin position="12"/>
        <end position="72"/>
    </location>
</feature>
<dbReference type="Pfam" id="PF00440">
    <property type="entry name" value="TetR_N"/>
    <property type="match status" value="1"/>
</dbReference>
<dbReference type="Proteomes" id="UP001652564">
    <property type="component" value="Unassembled WGS sequence"/>
</dbReference>
<comment type="caution">
    <text evidence="4">The sequence shown here is derived from an EMBL/GenBank/DDBJ whole genome shotgun (WGS) entry which is preliminary data.</text>
</comment>